<keyword evidence="1" id="KW-0732">Signal</keyword>
<feature type="domain" description="DUF4142" evidence="2">
    <location>
        <begin position="39"/>
        <end position="175"/>
    </location>
</feature>
<dbReference type="Proteomes" id="UP000324324">
    <property type="component" value="Unassembled WGS sequence"/>
</dbReference>
<keyword evidence="4" id="KW-1185">Reference proteome</keyword>
<name>A0A5M8ARD1_9BURK</name>
<proteinExistence type="predicted"/>
<gene>
    <name evidence="3" type="ORF">F1599_12240</name>
</gene>
<reference evidence="3 4" key="1">
    <citation type="submission" date="2019-09" db="EMBL/GenBank/DDBJ databases">
        <title>Isolation of a novel species in the genus Cupriavidus from patients with sepsis using whole genome sequencing.</title>
        <authorList>
            <person name="Kweon O.J."/>
            <person name="Lee M.-K."/>
        </authorList>
    </citation>
    <scope>NUCLEOTIDE SEQUENCE [LARGE SCALE GENOMIC DNA]</scope>
    <source>
        <strain evidence="3 4">MKL-01</strain>
    </source>
</reference>
<organism evidence="3 4">
    <name type="scientific">Cupriavidus cauae</name>
    <dbReference type="NCBI Taxonomy" id="2608999"/>
    <lineage>
        <taxon>Bacteria</taxon>
        <taxon>Pseudomonadati</taxon>
        <taxon>Pseudomonadota</taxon>
        <taxon>Betaproteobacteria</taxon>
        <taxon>Burkholderiales</taxon>
        <taxon>Burkholderiaceae</taxon>
        <taxon>Cupriavidus</taxon>
    </lineage>
</organism>
<evidence type="ECO:0000256" key="1">
    <source>
        <dbReference type="SAM" id="SignalP"/>
    </source>
</evidence>
<feature type="signal peptide" evidence="1">
    <location>
        <begin position="1"/>
        <end position="34"/>
    </location>
</feature>
<dbReference type="Gene3D" id="1.20.1260.10">
    <property type="match status" value="1"/>
</dbReference>
<comment type="caution">
    <text evidence="3">The sequence shown here is derived from an EMBL/GenBank/DDBJ whole genome shotgun (WGS) entry which is preliminary data.</text>
</comment>
<dbReference type="InterPro" id="IPR025419">
    <property type="entry name" value="DUF4142"/>
</dbReference>
<dbReference type="Pfam" id="PF13628">
    <property type="entry name" value="DUF4142"/>
    <property type="match status" value="1"/>
</dbReference>
<evidence type="ECO:0000313" key="4">
    <source>
        <dbReference type="Proteomes" id="UP000324324"/>
    </source>
</evidence>
<feature type="chain" id="PRO_5024282944" evidence="1">
    <location>
        <begin position="35"/>
        <end position="189"/>
    </location>
</feature>
<dbReference type="PANTHER" id="PTHR38593">
    <property type="entry name" value="BLR2558 PROTEIN"/>
    <property type="match status" value="1"/>
</dbReference>
<evidence type="ECO:0000313" key="3">
    <source>
        <dbReference type="EMBL" id="KAA6124210.1"/>
    </source>
</evidence>
<dbReference type="AlphaFoldDB" id="A0A5M8ARD1"/>
<dbReference type="EMBL" id="VWRN01000033">
    <property type="protein sequence ID" value="KAA6124210.1"/>
    <property type="molecule type" value="Genomic_DNA"/>
</dbReference>
<protein>
    <submittedName>
        <fullName evidence="3">DUF4142 domain-containing protein</fullName>
    </submittedName>
</protein>
<accession>A0A5M8ARD1</accession>
<dbReference type="PANTHER" id="PTHR38593:SF1">
    <property type="entry name" value="BLR2558 PROTEIN"/>
    <property type="match status" value="1"/>
</dbReference>
<evidence type="ECO:0000259" key="2">
    <source>
        <dbReference type="Pfam" id="PF13628"/>
    </source>
</evidence>
<sequence length="189" mass="20401">MSLIWPMEVILKTMQWIRPALLVAAAASMNLAFAEVGKTDTNFMKKAAESGMLEIEASTLAESKASSETVKSFASQMLKDHKAADSELKALASTKGVELPTELPSADKKRLEALGALEGATFDREYAKEVGVKAHNKAVALFREASTKARDPEIKAFAGKTLPTLQHHLEMANKMANEVGKSPAKSAKR</sequence>
<dbReference type="InterPro" id="IPR012347">
    <property type="entry name" value="Ferritin-like"/>
</dbReference>